<feature type="domain" description="ABC3 transporter permease C-terminal" evidence="7">
    <location>
        <begin position="292"/>
        <end position="410"/>
    </location>
</feature>
<evidence type="ECO:0000256" key="3">
    <source>
        <dbReference type="ARBA" id="ARBA00022692"/>
    </source>
</evidence>
<dbReference type="GeneID" id="67378586"/>
<dbReference type="RefSeq" id="WP_005430508.1">
    <property type="nucleotide sequence ID" value="NZ_BBKU01000066.1"/>
</dbReference>
<dbReference type="PANTHER" id="PTHR43738">
    <property type="entry name" value="ABC TRANSPORTER, MEMBRANE PROTEIN"/>
    <property type="match status" value="1"/>
</dbReference>
<keyword evidence="3 6" id="KW-0812">Transmembrane</keyword>
<keyword evidence="5 6" id="KW-0472">Membrane</keyword>
<dbReference type="Proteomes" id="UP001219537">
    <property type="component" value="Chromosome 1"/>
</dbReference>
<evidence type="ECO:0000256" key="2">
    <source>
        <dbReference type="ARBA" id="ARBA00022475"/>
    </source>
</evidence>
<evidence type="ECO:0000313" key="9">
    <source>
        <dbReference type="EMBL" id="WDG08054.1"/>
    </source>
</evidence>
<evidence type="ECO:0000256" key="1">
    <source>
        <dbReference type="ARBA" id="ARBA00004651"/>
    </source>
</evidence>
<feature type="domain" description="MacB-like periplasmic core" evidence="8">
    <location>
        <begin position="20"/>
        <end position="260"/>
    </location>
</feature>
<feature type="transmembrane region" description="Helical" evidence="6">
    <location>
        <begin position="17"/>
        <end position="36"/>
    </location>
</feature>
<protein>
    <submittedName>
        <fullName evidence="9">ABC transporter permease</fullName>
    </submittedName>
</protein>
<evidence type="ECO:0000259" key="8">
    <source>
        <dbReference type="Pfam" id="PF12704"/>
    </source>
</evidence>
<feature type="transmembrane region" description="Helical" evidence="6">
    <location>
        <begin position="334"/>
        <end position="363"/>
    </location>
</feature>
<dbReference type="InterPro" id="IPR051125">
    <property type="entry name" value="ABC-4/HrtB_transporter"/>
</dbReference>
<dbReference type="AlphaFoldDB" id="A0AAQ3AY87"/>
<gene>
    <name evidence="9" type="ORF">PUN50_15235</name>
</gene>
<sequence length="419" mass="45674">MSAVVKLAWKSLMNRKATAILTIMTVAISVVLLLGVERIRTQAKDSFANTISGTDLIVGGRSGQVNLLLYSVFRIGNATNNIDWKSYQEFANHRAVDWAIPISLGDSHKGFRVMGTNHSYFEHYKYGSKQPLTFSEGREFNGLFETVLGSDVAKQLGYKIGSEIIIAHGISDVGFSRHDNLPFKVVGILAPTGTPVDKTVHVSLEAIEAIHVGWESGARLGPTPSAADLKARDFQPKQITAMLVGLKSRIQTFALQRQINTYPKEPLSAIMPGVALHELWGMMSVAEQALMAVSGFVVVAGLLGMLSSLLTSLQERRREMAILRAMGARPKHVFSLLISEASLLTFAGIITGVAGLYSILALLQPIIQQSYGIHLTLTALSPYEWMLLGFVQCAGIVIGFIPAFRAYRQSLSDGMTIRI</sequence>
<comment type="subcellular location">
    <subcellularLocation>
        <location evidence="1">Cell membrane</location>
        <topology evidence="1">Multi-pass membrane protein</topology>
    </subcellularLocation>
</comment>
<name>A0AAQ3AY87_9VIBR</name>
<proteinExistence type="predicted"/>
<evidence type="ECO:0000259" key="7">
    <source>
        <dbReference type="Pfam" id="PF02687"/>
    </source>
</evidence>
<dbReference type="Pfam" id="PF12704">
    <property type="entry name" value="MacB_PCD"/>
    <property type="match status" value="1"/>
</dbReference>
<dbReference type="PANTHER" id="PTHR43738:SF2">
    <property type="entry name" value="ABC TRANSPORTER PERMEASE"/>
    <property type="match status" value="1"/>
</dbReference>
<accession>A0AAQ3AY87</accession>
<keyword evidence="4 6" id="KW-1133">Transmembrane helix</keyword>
<evidence type="ECO:0000256" key="4">
    <source>
        <dbReference type="ARBA" id="ARBA00022989"/>
    </source>
</evidence>
<dbReference type="InterPro" id="IPR003838">
    <property type="entry name" value="ABC3_permease_C"/>
</dbReference>
<dbReference type="GO" id="GO:0005886">
    <property type="term" value="C:plasma membrane"/>
    <property type="evidence" value="ECO:0007669"/>
    <property type="project" value="UniProtKB-SubCell"/>
</dbReference>
<dbReference type="Pfam" id="PF02687">
    <property type="entry name" value="FtsX"/>
    <property type="match status" value="1"/>
</dbReference>
<dbReference type="EMBL" id="CP117988">
    <property type="protein sequence ID" value="WDG08054.1"/>
    <property type="molecule type" value="Genomic_DNA"/>
</dbReference>
<keyword evidence="2" id="KW-1003">Cell membrane</keyword>
<evidence type="ECO:0000256" key="6">
    <source>
        <dbReference type="SAM" id="Phobius"/>
    </source>
</evidence>
<feature type="transmembrane region" description="Helical" evidence="6">
    <location>
        <begin position="383"/>
        <end position="404"/>
    </location>
</feature>
<evidence type="ECO:0000256" key="5">
    <source>
        <dbReference type="ARBA" id="ARBA00023136"/>
    </source>
</evidence>
<feature type="transmembrane region" description="Helical" evidence="6">
    <location>
        <begin position="289"/>
        <end position="313"/>
    </location>
</feature>
<organism evidence="9 10">
    <name type="scientific">Vibrio campbellii</name>
    <dbReference type="NCBI Taxonomy" id="680"/>
    <lineage>
        <taxon>Bacteria</taxon>
        <taxon>Pseudomonadati</taxon>
        <taxon>Pseudomonadota</taxon>
        <taxon>Gammaproteobacteria</taxon>
        <taxon>Vibrionales</taxon>
        <taxon>Vibrionaceae</taxon>
        <taxon>Vibrio</taxon>
    </lineage>
</organism>
<dbReference type="InterPro" id="IPR025857">
    <property type="entry name" value="MacB_PCD"/>
</dbReference>
<evidence type="ECO:0000313" key="10">
    <source>
        <dbReference type="Proteomes" id="UP001219537"/>
    </source>
</evidence>
<reference evidence="9" key="1">
    <citation type="submission" date="2023-02" db="EMBL/GenBank/DDBJ databases">
        <title>Isolation, identification, and genome analysis of Vibrio campbellii in the Penaeus vannamei larvae stage.</title>
        <authorList>
            <person name="Huang T."/>
            <person name="Zhang B."/>
        </authorList>
    </citation>
    <scope>NUCLEOTIDE SEQUENCE</scope>
    <source>
        <strain evidence="9">20220413_1</strain>
    </source>
</reference>